<gene>
    <name evidence="1" type="ORF">GDO81_028115</name>
</gene>
<reference evidence="1" key="1">
    <citation type="thesis" date="2020" institute="ProQuest LLC" country="789 East Eisenhower Parkway, Ann Arbor, MI, USA">
        <title>Comparative Genomics and Chromosome Evolution.</title>
        <authorList>
            <person name="Mudd A.B."/>
        </authorList>
    </citation>
    <scope>NUCLEOTIDE SEQUENCE</scope>
    <source>
        <strain evidence="1">237g6f4</strain>
        <tissue evidence="1">Blood</tissue>
    </source>
</reference>
<evidence type="ECO:0000313" key="2">
    <source>
        <dbReference type="Proteomes" id="UP000824782"/>
    </source>
</evidence>
<dbReference type="EMBL" id="WNYA01000693">
    <property type="protein sequence ID" value="KAG8547520.1"/>
    <property type="molecule type" value="Genomic_DNA"/>
</dbReference>
<keyword evidence="2" id="KW-1185">Reference proteome</keyword>
<evidence type="ECO:0000313" key="1">
    <source>
        <dbReference type="EMBL" id="KAG8547519.1"/>
    </source>
</evidence>
<name>A0AAV6ZDR9_ENGPU</name>
<organism evidence="1 2">
    <name type="scientific">Engystomops pustulosus</name>
    <name type="common">Tungara frog</name>
    <name type="synonym">Physalaemus pustulosus</name>
    <dbReference type="NCBI Taxonomy" id="76066"/>
    <lineage>
        <taxon>Eukaryota</taxon>
        <taxon>Metazoa</taxon>
        <taxon>Chordata</taxon>
        <taxon>Craniata</taxon>
        <taxon>Vertebrata</taxon>
        <taxon>Euteleostomi</taxon>
        <taxon>Amphibia</taxon>
        <taxon>Batrachia</taxon>
        <taxon>Anura</taxon>
        <taxon>Neobatrachia</taxon>
        <taxon>Hyloidea</taxon>
        <taxon>Leptodactylidae</taxon>
        <taxon>Leiuperinae</taxon>
        <taxon>Engystomops</taxon>
    </lineage>
</organism>
<accession>A0AAV6ZDR9</accession>
<sequence length="128" mass="14822">MTYEYFQEDLLYIVENWRNQSLLLELISRNIPHVEKYMSLEHDGNTLARTLLQDIFRRGREAVITLWVSLHALRKDHGSPVLDAVLEELGHRGNIVYDMCHSSYPGLIMYNDLSNTDLCTGSVILRSV</sequence>
<dbReference type="EMBL" id="WNYA01000693">
    <property type="protein sequence ID" value="KAG8547519.1"/>
    <property type="molecule type" value="Genomic_DNA"/>
</dbReference>
<dbReference type="AlphaFoldDB" id="A0AAV6ZDR9"/>
<dbReference type="Proteomes" id="UP000824782">
    <property type="component" value="Unassembled WGS sequence"/>
</dbReference>
<protein>
    <submittedName>
        <fullName evidence="1">Uncharacterized protein</fullName>
    </submittedName>
</protein>
<proteinExistence type="predicted"/>
<comment type="caution">
    <text evidence="1">The sequence shown here is derived from an EMBL/GenBank/DDBJ whole genome shotgun (WGS) entry which is preliminary data.</text>
</comment>